<keyword evidence="6" id="KW-1185">Reference proteome</keyword>
<keyword evidence="3" id="KW-0732">Signal</keyword>
<feature type="domain" description="Multidrug resistance protein MdtA-like barrel-sandwich hybrid" evidence="4">
    <location>
        <begin position="37"/>
        <end position="201"/>
    </location>
</feature>
<dbReference type="Gene3D" id="2.40.30.170">
    <property type="match status" value="1"/>
</dbReference>
<dbReference type="RefSeq" id="WP_246348110.1">
    <property type="nucleotide sequence ID" value="NZ_JACIEP010000017.1"/>
</dbReference>
<dbReference type="InterPro" id="IPR050465">
    <property type="entry name" value="UPF0194_transport"/>
</dbReference>
<evidence type="ECO:0000256" key="2">
    <source>
        <dbReference type="ARBA" id="ARBA00023054"/>
    </source>
</evidence>
<protein>
    <submittedName>
        <fullName evidence="5">HlyD family secretion protein</fullName>
    </submittedName>
</protein>
<dbReference type="PANTHER" id="PTHR32347:SF23">
    <property type="entry name" value="BLL5650 PROTEIN"/>
    <property type="match status" value="1"/>
</dbReference>
<dbReference type="GO" id="GO:0030313">
    <property type="term" value="C:cell envelope"/>
    <property type="evidence" value="ECO:0007669"/>
    <property type="project" value="UniProtKB-SubCell"/>
</dbReference>
<feature type="signal peptide" evidence="3">
    <location>
        <begin position="1"/>
        <end position="21"/>
    </location>
</feature>
<evidence type="ECO:0000313" key="6">
    <source>
        <dbReference type="Proteomes" id="UP000555103"/>
    </source>
</evidence>
<dbReference type="Proteomes" id="UP000555103">
    <property type="component" value="Unassembled WGS sequence"/>
</dbReference>
<dbReference type="PANTHER" id="PTHR32347">
    <property type="entry name" value="EFFLUX SYSTEM COMPONENT YKNX-RELATED"/>
    <property type="match status" value="1"/>
</dbReference>
<comment type="subcellular location">
    <subcellularLocation>
        <location evidence="1">Cell envelope</location>
    </subcellularLocation>
</comment>
<gene>
    <name evidence="5" type="ORF">GGR21_003708</name>
</gene>
<evidence type="ECO:0000256" key="3">
    <source>
        <dbReference type="SAM" id="SignalP"/>
    </source>
</evidence>
<comment type="caution">
    <text evidence="5">The sequence shown here is derived from an EMBL/GenBank/DDBJ whole genome shotgun (WGS) entry which is preliminary data.</text>
</comment>
<evidence type="ECO:0000259" key="4">
    <source>
        <dbReference type="Pfam" id="PF25917"/>
    </source>
</evidence>
<dbReference type="SUPFAM" id="SSF111369">
    <property type="entry name" value="HlyD-like secretion proteins"/>
    <property type="match status" value="1"/>
</dbReference>
<name>A0A840CNV8_9BACT</name>
<accession>A0A840CNV8</accession>
<evidence type="ECO:0000313" key="5">
    <source>
        <dbReference type="EMBL" id="MBB4037787.1"/>
    </source>
</evidence>
<dbReference type="InterPro" id="IPR058625">
    <property type="entry name" value="MdtA-like_BSH"/>
</dbReference>
<dbReference type="Pfam" id="PF25917">
    <property type="entry name" value="BSH_RND"/>
    <property type="match status" value="1"/>
</dbReference>
<organism evidence="5 6">
    <name type="scientific">Dysgonomonas hofstadii</name>
    <dbReference type="NCBI Taxonomy" id="637886"/>
    <lineage>
        <taxon>Bacteria</taxon>
        <taxon>Pseudomonadati</taxon>
        <taxon>Bacteroidota</taxon>
        <taxon>Bacteroidia</taxon>
        <taxon>Bacteroidales</taxon>
        <taxon>Dysgonomonadaceae</taxon>
        <taxon>Dysgonomonas</taxon>
    </lineage>
</organism>
<keyword evidence="2" id="KW-0175">Coiled coil</keyword>
<proteinExistence type="predicted"/>
<reference evidence="5 6" key="1">
    <citation type="submission" date="2020-08" db="EMBL/GenBank/DDBJ databases">
        <title>Genomic Encyclopedia of Type Strains, Phase IV (KMG-IV): sequencing the most valuable type-strain genomes for metagenomic binning, comparative biology and taxonomic classification.</title>
        <authorList>
            <person name="Goeker M."/>
        </authorList>
    </citation>
    <scope>NUCLEOTIDE SEQUENCE [LARGE SCALE GENOMIC DNA]</scope>
    <source>
        <strain evidence="5 6">DSM 104969</strain>
    </source>
</reference>
<dbReference type="EMBL" id="JACIEP010000017">
    <property type="protein sequence ID" value="MBB4037787.1"/>
    <property type="molecule type" value="Genomic_DNA"/>
</dbReference>
<sequence>MKRLIILAATAFILFSCNRNGFDHDASGTFEATEILVSAEATGKIEEFNVTEGDYLNKDQYLGYIDTTQLYLKKLQLQATTKAVNVKRPDISLQIAATKDQIAKAELDKKRIESMFRDGAATQKQLDDVNSQLAVLKSSLGAQLNTLSTSVNSLDEESGVYEIQVAQIEDQLEKSRIINPIEGTVLNKYVEVKEMTSPGKPLYRIADTKHLFLRAYIISDQLPDVKIGQGATVYINTTDGEQKSYKGTVSWVSDKAEFTPKTIQTKDERRNLVYAVKIAVENTDGMIKIGMYGDVDFK</sequence>
<dbReference type="Gene3D" id="2.40.50.100">
    <property type="match status" value="1"/>
</dbReference>
<dbReference type="PROSITE" id="PS51257">
    <property type="entry name" value="PROKAR_LIPOPROTEIN"/>
    <property type="match status" value="1"/>
</dbReference>
<feature type="chain" id="PRO_5032765750" evidence="3">
    <location>
        <begin position="22"/>
        <end position="298"/>
    </location>
</feature>
<dbReference type="AlphaFoldDB" id="A0A840CNV8"/>
<evidence type="ECO:0000256" key="1">
    <source>
        <dbReference type="ARBA" id="ARBA00004196"/>
    </source>
</evidence>